<dbReference type="Proteomes" id="UP001499979">
    <property type="component" value="Unassembled WGS sequence"/>
</dbReference>
<feature type="compositionally biased region" description="Low complexity" evidence="1">
    <location>
        <begin position="45"/>
        <end position="64"/>
    </location>
</feature>
<gene>
    <name evidence="2" type="ORF">GCM10009606_36480</name>
</gene>
<evidence type="ECO:0008006" key="4">
    <source>
        <dbReference type="Google" id="ProtNLM"/>
    </source>
</evidence>
<evidence type="ECO:0000313" key="2">
    <source>
        <dbReference type="EMBL" id="GAA1154979.1"/>
    </source>
</evidence>
<name>A0ABN1UJI9_9ACTN</name>
<organism evidence="2 3">
    <name type="scientific">Nocardioides aquiterrae</name>
    <dbReference type="NCBI Taxonomy" id="203799"/>
    <lineage>
        <taxon>Bacteria</taxon>
        <taxon>Bacillati</taxon>
        <taxon>Actinomycetota</taxon>
        <taxon>Actinomycetes</taxon>
        <taxon>Propionibacteriales</taxon>
        <taxon>Nocardioidaceae</taxon>
        <taxon>Nocardioides</taxon>
    </lineage>
</organism>
<reference evidence="2 3" key="1">
    <citation type="journal article" date="2019" name="Int. J. Syst. Evol. Microbiol.">
        <title>The Global Catalogue of Microorganisms (GCM) 10K type strain sequencing project: providing services to taxonomists for standard genome sequencing and annotation.</title>
        <authorList>
            <consortium name="The Broad Institute Genomics Platform"/>
            <consortium name="The Broad Institute Genome Sequencing Center for Infectious Disease"/>
            <person name="Wu L."/>
            <person name="Ma J."/>
        </authorList>
    </citation>
    <scope>NUCLEOTIDE SEQUENCE [LARGE SCALE GENOMIC DNA]</scope>
    <source>
        <strain evidence="2 3">JCM 11813</strain>
    </source>
</reference>
<protein>
    <recommendedName>
        <fullName evidence="4">Pectate lyase superfamily protein domain-containing protein</fullName>
    </recommendedName>
</protein>
<feature type="region of interest" description="Disordered" evidence="1">
    <location>
        <begin position="45"/>
        <end position="66"/>
    </location>
</feature>
<evidence type="ECO:0000313" key="3">
    <source>
        <dbReference type="Proteomes" id="UP001499979"/>
    </source>
</evidence>
<dbReference type="RefSeq" id="WP_343909053.1">
    <property type="nucleotide sequence ID" value="NZ_BAAAJE010000020.1"/>
</dbReference>
<dbReference type="EMBL" id="BAAAJE010000020">
    <property type="protein sequence ID" value="GAA1154979.1"/>
    <property type="molecule type" value="Genomic_DNA"/>
</dbReference>
<comment type="caution">
    <text evidence="2">The sequence shown here is derived from an EMBL/GenBank/DDBJ whole genome shotgun (WGS) entry which is preliminary data.</text>
</comment>
<sequence length="600" mass="60292">MRLAPIPTPVITGPRNSGGISFRAVLGTVTAELLEARNDAETAATAAATARTGAETAETNAETAQGLAEDARDAAEAAQAAAEAVGSTNDSIIAGRINDSASATSAALTASTAEQAVGRMSRSKHAPALGLYFPEAEGGGNAASAATNDAAFAAAMAAAVAGGGRLYAEGAYSLSSTFVITGPADLSLATLTGNASPLVKVGDGATVLSRATVYIGDVVRLAKAWGLSPGPGAGVIGTDVGVRIDDTRTCTIHIKHVQNFSVGVDIADDAGSLYNRYFIGHLDNNAINLRAATTGAGGAANESQFHGGRYSHNSGEGTNVAGTRHIAFLAGASSGPNNMQLFGGSIEGNVAEYHVECAGGYNQFIGMRWEATTPKVLFTSASAQRNCIRGGYGAESIVVTQTSSASKNTLDAPGSKYRTASAAGTDGVFVVQNTSSSDQPAWTILDVTGDPFGSGGTAPSATYCVTLTAQHLRGKRTADANPRVDLDFNNGKIGFGSGPSAITQFIRQEGAALLGFQGTGICASTDATYDIGQAAANRFRHAYLSGDIKGGGVVKSGAGATGSRPGAGAAGAGAMWFDTTLGKPIWSTGSAWVDASGASV</sequence>
<proteinExistence type="predicted"/>
<keyword evidence="3" id="KW-1185">Reference proteome</keyword>
<accession>A0ABN1UJI9</accession>
<evidence type="ECO:0000256" key="1">
    <source>
        <dbReference type="SAM" id="MobiDB-lite"/>
    </source>
</evidence>